<evidence type="ECO:0000256" key="1">
    <source>
        <dbReference type="ARBA" id="ARBA00004141"/>
    </source>
</evidence>
<evidence type="ECO:0000256" key="4">
    <source>
        <dbReference type="ARBA" id="ARBA00022989"/>
    </source>
</evidence>
<keyword evidence="2" id="KW-0813">Transport</keyword>
<organism evidence="8 9">
    <name type="scientific">Streptomyces morookaense</name>
    <name type="common">Streptoverticillium morookaense</name>
    <dbReference type="NCBI Taxonomy" id="1970"/>
    <lineage>
        <taxon>Bacteria</taxon>
        <taxon>Bacillati</taxon>
        <taxon>Actinomycetota</taxon>
        <taxon>Actinomycetes</taxon>
        <taxon>Kitasatosporales</taxon>
        <taxon>Streptomycetaceae</taxon>
        <taxon>Streptomyces</taxon>
    </lineage>
</organism>
<feature type="transmembrane region" description="Helical" evidence="7">
    <location>
        <begin position="253"/>
        <end position="275"/>
    </location>
</feature>
<feature type="transmembrane region" description="Helical" evidence="7">
    <location>
        <begin position="413"/>
        <end position="434"/>
    </location>
</feature>
<evidence type="ECO:0000256" key="5">
    <source>
        <dbReference type="ARBA" id="ARBA00023136"/>
    </source>
</evidence>
<feature type="transmembrane region" description="Helical" evidence="7">
    <location>
        <begin position="151"/>
        <end position="170"/>
    </location>
</feature>
<reference evidence="8 9" key="1">
    <citation type="submission" date="2020-04" db="EMBL/GenBank/DDBJ databases">
        <title>Draft Genome Sequence of Streptomyces morookaense DSM 40503, an 8-azaguanine-producing strain.</title>
        <authorList>
            <person name="Qi J."/>
            <person name="Gao J.-M."/>
        </authorList>
    </citation>
    <scope>NUCLEOTIDE SEQUENCE [LARGE SCALE GENOMIC DNA]</scope>
    <source>
        <strain evidence="8 9">DSM 40503</strain>
    </source>
</reference>
<accession>A0A7Y7EA12</accession>
<comment type="subcellular location">
    <subcellularLocation>
        <location evidence="1">Membrane</location>
        <topology evidence="1">Multi-pass membrane protein</topology>
    </subcellularLocation>
</comment>
<feature type="transmembrane region" description="Helical" evidence="7">
    <location>
        <begin position="374"/>
        <end position="393"/>
    </location>
</feature>
<name>A0A7Y7EA12_STRMO</name>
<dbReference type="PANTHER" id="PTHR11706">
    <property type="entry name" value="SOLUTE CARRIER PROTEIN FAMILY 11 MEMBER"/>
    <property type="match status" value="1"/>
</dbReference>
<evidence type="ECO:0000256" key="3">
    <source>
        <dbReference type="ARBA" id="ARBA00022692"/>
    </source>
</evidence>
<feature type="transmembrane region" description="Helical" evidence="7">
    <location>
        <begin position="177"/>
        <end position="194"/>
    </location>
</feature>
<feature type="transmembrane region" description="Helical" evidence="7">
    <location>
        <begin position="349"/>
        <end position="368"/>
    </location>
</feature>
<evidence type="ECO:0000256" key="6">
    <source>
        <dbReference type="SAM" id="MobiDB-lite"/>
    </source>
</evidence>
<dbReference type="GO" id="GO:0034755">
    <property type="term" value="P:iron ion transmembrane transport"/>
    <property type="evidence" value="ECO:0007669"/>
    <property type="project" value="TreeGrafter"/>
</dbReference>
<keyword evidence="3 7" id="KW-0812">Transmembrane</keyword>
<feature type="compositionally biased region" description="Polar residues" evidence="6">
    <location>
        <begin position="1"/>
        <end position="25"/>
    </location>
</feature>
<dbReference type="PANTHER" id="PTHR11706:SF33">
    <property type="entry name" value="NATURAL RESISTANCE-ASSOCIATED MACROPHAGE PROTEIN 2"/>
    <property type="match status" value="1"/>
</dbReference>
<dbReference type="GO" id="GO:0005886">
    <property type="term" value="C:plasma membrane"/>
    <property type="evidence" value="ECO:0007669"/>
    <property type="project" value="TreeGrafter"/>
</dbReference>
<keyword evidence="9" id="KW-1185">Reference proteome</keyword>
<evidence type="ECO:0000313" key="9">
    <source>
        <dbReference type="Proteomes" id="UP000587462"/>
    </source>
</evidence>
<dbReference type="EMBL" id="JABBXF010000088">
    <property type="protein sequence ID" value="NVK81618.1"/>
    <property type="molecule type" value="Genomic_DNA"/>
</dbReference>
<keyword evidence="4 7" id="KW-1133">Transmembrane helix</keyword>
<feature type="transmembrane region" description="Helical" evidence="7">
    <location>
        <begin position="112"/>
        <end position="131"/>
    </location>
</feature>
<dbReference type="InterPro" id="IPR001046">
    <property type="entry name" value="NRAMP_fam"/>
</dbReference>
<dbReference type="Pfam" id="PF01566">
    <property type="entry name" value="Nramp"/>
    <property type="match status" value="1"/>
</dbReference>
<keyword evidence="5 7" id="KW-0472">Membrane</keyword>
<feature type="region of interest" description="Disordered" evidence="6">
    <location>
        <begin position="1"/>
        <end position="28"/>
    </location>
</feature>
<sequence>MSTTPGSRTKASSFLSGIQNRSPRAQKSRAWPITWRTYLRAVGPGLIAGASDTDPTTVATLAVIGAGTVYGMGWCVLLLFPLIGVIQSIATRVGVAGRLDLQEAVSMMYRPAVGRLLLGSILAVNIVTIAADLEAGSTALGLLTGQDWRWFAAPLSLVLLAAVMLLGYHVLQRALKYLLLILLAYAAAAVLAHPDWAAVARGSLIPHVHWNKTFLFDLLSLIGTTATSYVYVWQTISQSEEKVPWHWHRVRQFDALAGSLFATVVFWFILIATGATLGVHGLNADTAQEAAQSLRPVAGAWAGELFGLGLLASALVALPVITATTAYVTGAHLNWRRGLSLRPREAPKFFAAMAASVLVGLAATYAEIPPIRLLYWAGVVGAIGTPVGLVFLLRTASHRELMDGHAIGPRTKAAGWAITVLITAVSALGLYQLVLTGP</sequence>
<dbReference type="AlphaFoldDB" id="A0A7Y7EA12"/>
<comment type="caution">
    <text evidence="8">The sequence shown here is derived from an EMBL/GenBank/DDBJ whole genome shotgun (WGS) entry which is preliminary data.</text>
</comment>
<protein>
    <submittedName>
        <fullName evidence="8">Divalent metal cation transporter</fullName>
    </submittedName>
</protein>
<evidence type="ECO:0000313" key="8">
    <source>
        <dbReference type="EMBL" id="NVK81618.1"/>
    </source>
</evidence>
<dbReference type="GO" id="GO:0005384">
    <property type="term" value="F:manganese ion transmembrane transporter activity"/>
    <property type="evidence" value="ECO:0007669"/>
    <property type="project" value="TreeGrafter"/>
</dbReference>
<feature type="transmembrane region" description="Helical" evidence="7">
    <location>
        <begin position="71"/>
        <end position="91"/>
    </location>
</feature>
<feature type="transmembrane region" description="Helical" evidence="7">
    <location>
        <begin position="214"/>
        <end position="232"/>
    </location>
</feature>
<dbReference type="Proteomes" id="UP000587462">
    <property type="component" value="Unassembled WGS sequence"/>
</dbReference>
<gene>
    <name evidence="8" type="ORF">HG542_28795</name>
</gene>
<evidence type="ECO:0000256" key="7">
    <source>
        <dbReference type="SAM" id="Phobius"/>
    </source>
</evidence>
<evidence type="ECO:0000256" key="2">
    <source>
        <dbReference type="ARBA" id="ARBA00022448"/>
    </source>
</evidence>
<proteinExistence type="predicted"/>
<dbReference type="GO" id="GO:0015086">
    <property type="term" value="F:cadmium ion transmembrane transporter activity"/>
    <property type="evidence" value="ECO:0007669"/>
    <property type="project" value="TreeGrafter"/>
</dbReference>
<dbReference type="RefSeq" id="WP_171086520.1">
    <property type="nucleotide sequence ID" value="NZ_BNBU01000001.1"/>
</dbReference>
<feature type="transmembrane region" description="Helical" evidence="7">
    <location>
        <begin position="305"/>
        <end position="328"/>
    </location>
</feature>